<dbReference type="GO" id="GO:0005737">
    <property type="term" value="C:cytoplasm"/>
    <property type="evidence" value="ECO:0007669"/>
    <property type="project" value="TreeGrafter"/>
</dbReference>
<evidence type="ECO:0000259" key="5">
    <source>
        <dbReference type="PROSITE" id="PS50054"/>
    </source>
</evidence>
<dbReference type="CDD" id="cd14498">
    <property type="entry name" value="DSP"/>
    <property type="match status" value="1"/>
</dbReference>
<dbReference type="Gene3D" id="3.90.190.10">
    <property type="entry name" value="Protein tyrosine phosphatase superfamily"/>
    <property type="match status" value="1"/>
</dbReference>
<dbReference type="InterPro" id="IPR000387">
    <property type="entry name" value="Tyr_Pase_dom"/>
</dbReference>
<dbReference type="SUPFAM" id="SSF52799">
    <property type="entry name" value="(Phosphotyrosine protein) phosphatases II"/>
    <property type="match status" value="1"/>
</dbReference>
<dbReference type="EC" id="3.1.3.48" evidence="2"/>
<sequence length="214" mass="24742">MHSLNMGNNNSRNNYFNGHYEDPSLVIEPYVYLGGASINQNPKLANSYGITHILNMASDQAPNMHLFGNPNIKYKHIPADDVLNYNIRYHFEEAFEIIDDARRTNGRILVHCTMGISRSATIVIAYLMSRYNMSLRSAYDYVRSKRSIVAPNSLFLKLLQDYENELRTSVQREYIERKRQFPAKKQNLQNGFMNNISINSSGNFKRPVKSYAFI</sequence>
<dbReference type="PROSITE" id="PS50054">
    <property type="entry name" value="TYR_PHOSPHATASE_DUAL"/>
    <property type="match status" value="1"/>
</dbReference>
<dbReference type="AlphaFoldDB" id="A0A3M7PXB6"/>
<dbReference type="Pfam" id="PF00782">
    <property type="entry name" value="DSPc"/>
    <property type="match status" value="1"/>
</dbReference>
<dbReference type="STRING" id="10195.A0A3M7PXB6"/>
<reference evidence="7 8" key="1">
    <citation type="journal article" date="2018" name="Sci. Rep.">
        <title>Genomic signatures of local adaptation to the degree of environmental predictability in rotifers.</title>
        <authorList>
            <person name="Franch-Gras L."/>
            <person name="Hahn C."/>
            <person name="Garcia-Roger E.M."/>
            <person name="Carmona M.J."/>
            <person name="Serra M."/>
            <person name="Gomez A."/>
        </authorList>
    </citation>
    <scope>NUCLEOTIDE SEQUENCE [LARGE SCALE GENOMIC DNA]</scope>
    <source>
        <strain evidence="7">HYR1</strain>
    </source>
</reference>
<accession>A0A3M7PXB6</accession>
<dbReference type="PROSITE" id="PS00383">
    <property type="entry name" value="TYR_PHOSPHATASE_1"/>
    <property type="match status" value="1"/>
</dbReference>
<keyword evidence="4" id="KW-0904">Protein phosphatase</keyword>
<dbReference type="EMBL" id="REGN01008519">
    <property type="protein sequence ID" value="RNA03391.1"/>
    <property type="molecule type" value="Genomic_DNA"/>
</dbReference>
<dbReference type="InterPro" id="IPR000340">
    <property type="entry name" value="Dual-sp_phosphatase_cat-dom"/>
</dbReference>
<dbReference type="PANTHER" id="PTHR10159">
    <property type="entry name" value="DUAL SPECIFICITY PROTEIN PHOSPHATASE"/>
    <property type="match status" value="1"/>
</dbReference>
<dbReference type="GO" id="GO:0004725">
    <property type="term" value="F:protein tyrosine phosphatase activity"/>
    <property type="evidence" value="ECO:0007669"/>
    <property type="project" value="UniProtKB-EC"/>
</dbReference>
<dbReference type="Proteomes" id="UP000276133">
    <property type="component" value="Unassembled WGS sequence"/>
</dbReference>
<evidence type="ECO:0000259" key="6">
    <source>
        <dbReference type="PROSITE" id="PS50056"/>
    </source>
</evidence>
<evidence type="ECO:0000256" key="3">
    <source>
        <dbReference type="ARBA" id="ARBA00022801"/>
    </source>
</evidence>
<feature type="domain" description="Tyrosine specific protein phosphatases" evidence="6">
    <location>
        <begin position="89"/>
        <end position="146"/>
    </location>
</feature>
<dbReference type="OrthoDB" id="165342at2759"/>
<dbReference type="InterPro" id="IPR016130">
    <property type="entry name" value="Tyr_Pase_AS"/>
</dbReference>
<evidence type="ECO:0000313" key="7">
    <source>
        <dbReference type="EMBL" id="RNA03391.1"/>
    </source>
</evidence>
<proteinExistence type="inferred from homology"/>
<protein>
    <recommendedName>
        <fullName evidence="2">protein-tyrosine-phosphatase</fullName>
        <ecNumber evidence="2">3.1.3.48</ecNumber>
    </recommendedName>
</protein>
<keyword evidence="3 7" id="KW-0378">Hydrolase</keyword>
<dbReference type="GO" id="GO:0043409">
    <property type="term" value="P:negative regulation of MAPK cascade"/>
    <property type="evidence" value="ECO:0007669"/>
    <property type="project" value="TreeGrafter"/>
</dbReference>
<gene>
    <name evidence="7" type="ORF">BpHYR1_028824</name>
</gene>
<dbReference type="SMART" id="SM00195">
    <property type="entry name" value="DSPc"/>
    <property type="match status" value="1"/>
</dbReference>
<evidence type="ECO:0000256" key="1">
    <source>
        <dbReference type="ARBA" id="ARBA00008601"/>
    </source>
</evidence>
<comment type="caution">
    <text evidence="7">The sequence shown here is derived from an EMBL/GenBank/DDBJ whole genome shotgun (WGS) entry which is preliminary data.</text>
</comment>
<organism evidence="7 8">
    <name type="scientific">Brachionus plicatilis</name>
    <name type="common">Marine rotifer</name>
    <name type="synonym">Brachionus muelleri</name>
    <dbReference type="NCBI Taxonomy" id="10195"/>
    <lineage>
        <taxon>Eukaryota</taxon>
        <taxon>Metazoa</taxon>
        <taxon>Spiralia</taxon>
        <taxon>Gnathifera</taxon>
        <taxon>Rotifera</taxon>
        <taxon>Eurotatoria</taxon>
        <taxon>Monogononta</taxon>
        <taxon>Pseudotrocha</taxon>
        <taxon>Ploima</taxon>
        <taxon>Brachionidae</taxon>
        <taxon>Brachionus</taxon>
    </lineage>
</organism>
<keyword evidence="8" id="KW-1185">Reference proteome</keyword>
<evidence type="ECO:0000256" key="2">
    <source>
        <dbReference type="ARBA" id="ARBA00013064"/>
    </source>
</evidence>
<evidence type="ECO:0000313" key="8">
    <source>
        <dbReference type="Proteomes" id="UP000276133"/>
    </source>
</evidence>
<name>A0A3M7PXB6_BRAPC</name>
<dbReference type="InterPro" id="IPR020422">
    <property type="entry name" value="TYR_PHOSPHATASE_DUAL_dom"/>
</dbReference>
<evidence type="ECO:0000256" key="4">
    <source>
        <dbReference type="ARBA" id="ARBA00022912"/>
    </source>
</evidence>
<dbReference type="InterPro" id="IPR029021">
    <property type="entry name" value="Prot-tyrosine_phosphatase-like"/>
</dbReference>
<comment type="similarity">
    <text evidence="1">Belongs to the protein-tyrosine phosphatase family. Non-receptor class dual specificity subfamily.</text>
</comment>
<feature type="domain" description="Tyrosine-protein phosphatase" evidence="5">
    <location>
        <begin position="22"/>
        <end position="168"/>
    </location>
</feature>
<dbReference type="PANTHER" id="PTHR10159:SF519">
    <property type="entry name" value="DUAL SPECIFICITY PROTEIN PHOSPHATASE MPK3"/>
    <property type="match status" value="1"/>
</dbReference>
<dbReference type="PROSITE" id="PS50056">
    <property type="entry name" value="TYR_PHOSPHATASE_2"/>
    <property type="match status" value="1"/>
</dbReference>